<dbReference type="SUPFAM" id="SSF48350">
    <property type="entry name" value="GTPase activation domain, GAP"/>
    <property type="match status" value="1"/>
</dbReference>
<evidence type="ECO:0000259" key="2">
    <source>
        <dbReference type="PROSITE" id="PS50238"/>
    </source>
</evidence>
<dbReference type="OrthoDB" id="19923at2759"/>
<feature type="compositionally biased region" description="Basic and acidic residues" evidence="1">
    <location>
        <begin position="582"/>
        <end position="593"/>
    </location>
</feature>
<protein>
    <recommendedName>
        <fullName evidence="2">Rho-GAP domain-containing protein</fullName>
    </recommendedName>
</protein>
<feature type="compositionally biased region" description="Pro residues" evidence="1">
    <location>
        <begin position="1"/>
        <end position="11"/>
    </location>
</feature>
<name>A0A6A5C3A3_NAEFO</name>
<dbReference type="PROSITE" id="PS50238">
    <property type="entry name" value="RHOGAP"/>
    <property type="match status" value="1"/>
</dbReference>
<evidence type="ECO:0000313" key="4">
    <source>
        <dbReference type="Proteomes" id="UP000444721"/>
    </source>
</evidence>
<gene>
    <name evidence="3" type="ORF">FDP41_012067</name>
</gene>
<feature type="domain" description="Rho-GAP" evidence="2">
    <location>
        <begin position="324"/>
        <end position="525"/>
    </location>
</feature>
<dbReference type="EMBL" id="VFQX01000012">
    <property type="protein sequence ID" value="KAF0982206.1"/>
    <property type="molecule type" value="Genomic_DNA"/>
</dbReference>
<dbReference type="PANTHER" id="PTHR45808">
    <property type="entry name" value="RHO GTPASE-ACTIVATING PROTEIN 68F"/>
    <property type="match status" value="1"/>
</dbReference>
<sequence length="642" mass="73177">MFDPSNPPPPKQHSKGFFISENELPSTEEDEDTKPLENSSFCNRDVAERRGSDVLLKVTIKSCDNLIPADWNGFSYCECRLFTSSPIIETSLEINHQSSATTSLTPSSAANSVDSLSQNEIAHSIGATIAAASFSAKNQKAASFFNRKPTKNSLISQKSMSHMTMKRSDCGNTLITDSPTKEESKNDQVIRDDLSQESKTPVLWSQLGKHTKSSIIFKNLNPIWGENGECMTFHIDREIFDAITLQQSQRDRTKFVLRIDVFDYDKYTKDDILGHCVVDLEHEQLFSIYNTRKMKLLSKPLLGVKHGAINFDIALYDETTIFGVELQEVLERKREQGNKIPKCIDTLYDYLLENCCETEGVLRIPGARAQILNIKRAMDAMIELPTGKFFETFVHEDVTAEFVHTALGVMKEYLRLLPTPIIQYELYDECLAFIESKSEKTFEKFEKILRQVNRYHVPLFIRTLDLIKKITDHSLNNKMTPRNVGIVMGPNLLKKKNQSAELQMRHTNHIAAFVEYLIQYYDQSRRVLQEVSDEGFTQRERLQNVMDSLQFVDVHDDVDSIHDDDDVNEQDHQNEALTSTAEAHHDQQKHYTQEDLSNLPKSMNNKENACVCIQVTSCSPTMMDGQNTVDASVDHGRSCEQN</sequence>
<comment type="caution">
    <text evidence="3">The sequence shown here is derived from an EMBL/GenBank/DDBJ whole genome shotgun (WGS) entry which is preliminary data.</text>
</comment>
<dbReference type="VEuPathDB" id="AmoebaDB:NfTy_023680"/>
<dbReference type="RefSeq" id="XP_044566919.1">
    <property type="nucleotide sequence ID" value="XM_044702546.1"/>
</dbReference>
<keyword evidence="4" id="KW-1185">Reference proteome</keyword>
<reference evidence="3 4" key="1">
    <citation type="journal article" date="2019" name="Sci. Rep.">
        <title>Nanopore sequencing improves the draft genome of the human pathogenic amoeba Naegleria fowleri.</title>
        <authorList>
            <person name="Liechti N."/>
            <person name="Schurch N."/>
            <person name="Bruggmann R."/>
            <person name="Wittwer M."/>
        </authorList>
    </citation>
    <scope>NUCLEOTIDE SEQUENCE [LARGE SCALE GENOMIC DNA]</scope>
    <source>
        <strain evidence="3 4">ATCC 30894</strain>
    </source>
</reference>
<dbReference type="InterPro" id="IPR008936">
    <property type="entry name" value="Rho_GTPase_activation_prot"/>
</dbReference>
<dbReference type="InterPro" id="IPR035892">
    <property type="entry name" value="C2_domain_sf"/>
</dbReference>
<evidence type="ECO:0000313" key="3">
    <source>
        <dbReference type="EMBL" id="KAF0982206.1"/>
    </source>
</evidence>
<dbReference type="Proteomes" id="UP000444721">
    <property type="component" value="Unassembled WGS sequence"/>
</dbReference>
<dbReference type="GeneID" id="68119282"/>
<proteinExistence type="predicted"/>
<dbReference type="GO" id="GO:0005096">
    <property type="term" value="F:GTPase activator activity"/>
    <property type="evidence" value="ECO:0007669"/>
    <property type="project" value="TreeGrafter"/>
</dbReference>
<dbReference type="Gene3D" id="2.60.40.150">
    <property type="entry name" value="C2 domain"/>
    <property type="match status" value="1"/>
</dbReference>
<dbReference type="OMA" id="IIQYELY"/>
<dbReference type="SUPFAM" id="SSF49562">
    <property type="entry name" value="C2 domain (Calcium/lipid-binding domain, CaLB)"/>
    <property type="match status" value="1"/>
</dbReference>
<accession>A0A6A5C3A3</accession>
<dbReference type="Pfam" id="PF00620">
    <property type="entry name" value="RhoGAP"/>
    <property type="match status" value="1"/>
</dbReference>
<evidence type="ECO:0000256" key="1">
    <source>
        <dbReference type="SAM" id="MobiDB-lite"/>
    </source>
</evidence>
<feature type="region of interest" description="Disordered" evidence="1">
    <location>
        <begin position="1"/>
        <end position="39"/>
    </location>
</feature>
<dbReference type="GO" id="GO:0005737">
    <property type="term" value="C:cytoplasm"/>
    <property type="evidence" value="ECO:0007669"/>
    <property type="project" value="TreeGrafter"/>
</dbReference>
<feature type="region of interest" description="Disordered" evidence="1">
    <location>
        <begin position="560"/>
        <end position="600"/>
    </location>
</feature>
<dbReference type="Gene3D" id="1.10.555.10">
    <property type="entry name" value="Rho GTPase activation protein"/>
    <property type="match status" value="1"/>
</dbReference>
<dbReference type="VEuPathDB" id="AmoebaDB:FDP41_012067"/>
<dbReference type="SMART" id="SM00324">
    <property type="entry name" value="RhoGAP"/>
    <property type="match status" value="1"/>
</dbReference>
<dbReference type="VEuPathDB" id="AmoebaDB:NF0080500"/>
<dbReference type="CDD" id="cd00159">
    <property type="entry name" value="RhoGAP"/>
    <property type="match status" value="1"/>
</dbReference>
<dbReference type="PANTHER" id="PTHR45808:SF2">
    <property type="entry name" value="RHO GTPASE-ACTIVATING PROTEIN 68F"/>
    <property type="match status" value="1"/>
</dbReference>
<dbReference type="GO" id="GO:0007264">
    <property type="term" value="P:small GTPase-mediated signal transduction"/>
    <property type="evidence" value="ECO:0007669"/>
    <property type="project" value="TreeGrafter"/>
</dbReference>
<dbReference type="Pfam" id="PF00168">
    <property type="entry name" value="C2"/>
    <property type="match status" value="1"/>
</dbReference>
<dbReference type="InterPro" id="IPR000198">
    <property type="entry name" value="RhoGAP_dom"/>
</dbReference>
<dbReference type="SMART" id="SM00239">
    <property type="entry name" value="C2"/>
    <property type="match status" value="1"/>
</dbReference>
<organism evidence="3 4">
    <name type="scientific">Naegleria fowleri</name>
    <name type="common">Brain eating amoeba</name>
    <dbReference type="NCBI Taxonomy" id="5763"/>
    <lineage>
        <taxon>Eukaryota</taxon>
        <taxon>Discoba</taxon>
        <taxon>Heterolobosea</taxon>
        <taxon>Tetramitia</taxon>
        <taxon>Eutetramitia</taxon>
        <taxon>Vahlkampfiidae</taxon>
        <taxon>Naegleria</taxon>
    </lineage>
</organism>
<dbReference type="AlphaFoldDB" id="A0A6A5C3A3"/>
<dbReference type="InterPro" id="IPR000008">
    <property type="entry name" value="C2_dom"/>
</dbReference>